<dbReference type="InterPro" id="IPR005467">
    <property type="entry name" value="His_kinase_dom"/>
</dbReference>
<dbReference type="PANTHER" id="PTHR43547">
    <property type="entry name" value="TWO-COMPONENT HISTIDINE KINASE"/>
    <property type="match status" value="1"/>
</dbReference>
<keyword evidence="9" id="KW-1185">Reference proteome</keyword>
<proteinExistence type="predicted"/>
<dbReference type="Gene3D" id="3.30.565.10">
    <property type="entry name" value="Histidine kinase-like ATPase, C-terminal domain"/>
    <property type="match status" value="1"/>
</dbReference>
<dbReference type="SMART" id="SM00388">
    <property type="entry name" value="HisKA"/>
    <property type="match status" value="1"/>
</dbReference>
<gene>
    <name evidence="8" type="ORF">E2488_03560</name>
</gene>
<dbReference type="Proteomes" id="UP000298517">
    <property type="component" value="Unassembled WGS sequence"/>
</dbReference>
<dbReference type="OrthoDB" id="1933776at2"/>
<name>A0A4Y8AWL9_9FLAO</name>
<evidence type="ECO:0000256" key="1">
    <source>
        <dbReference type="ARBA" id="ARBA00000085"/>
    </source>
</evidence>
<dbReference type="InterPro" id="IPR036890">
    <property type="entry name" value="HATPase_C_sf"/>
</dbReference>
<dbReference type="PROSITE" id="PS50109">
    <property type="entry name" value="HIS_KIN"/>
    <property type="match status" value="1"/>
</dbReference>
<keyword evidence="6" id="KW-0812">Transmembrane</keyword>
<comment type="catalytic activity">
    <reaction evidence="1">
        <text>ATP + protein L-histidine = ADP + protein N-phospho-L-histidine.</text>
        <dbReference type="EC" id="2.7.13.3"/>
    </reaction>
</comment>
<evidence type="ECO:0000256" key="5">
    <source>
        <dbReference type="ARBA" id="ARBA00022777"/>
    </source>
</evidence>
<dbReference type="AlphaFoldDB" id="A0A4Y8AWL9"/>
<dbReference type="GO" id="GO:0000155">
    <property type="term" value="F:phosphorelay sensor kinase activity"/>
    <property type="evidence" value="ECO:0007669"/>
    <property type="project" value="InterPro"/>
</dbReference>
<dbReference type="InterPro" id="IPR036097">
    <property type="entry name" value="HisK_dim/P_sf"/>
</dbReference>
<dbReference type="Gene3D" id="1.10.287.130">
    <property type="match status" value="1"/>
</dbReference>
<dbReference type="SMART" id="SM00387">
    <property type="entry name" value="HATPase_c"/>
    <property type="match status" value="1"/>
</dbReference>
<dbReference type="EC" id="2.7.13.3" evidence="2"/>
<dbReference type="SUPFAM" id="SSF47384">
    <property type="entry name" value="Homodimeric domain of signal transducing histidine kinase"/>
    <property type="match status" value="1"/>
</dbReference>
<sequence>MRKRIFVLIIILMSIALIGIISVQVFWIKNTIQITEEQFTSNVKFALAKVSEDIKDHEFNEFYVDITERFKDEGRKLKYSDVRNYIYEKLDTVNNERFTFSQSIIEENYKVPSEFFENDSIDFKEIFSKEEIVIVKDQTFDNQGNGVNPPEERYVKIGRFDGAEKSQLERVFDVSRSKLPVHKRVSNREISYRLDRELKSKGIDTDFKYGIYSNGLATQVKSGYFRKEVGKSYMVPMFADSEGNSDFQLFVTFPEKKDFILSSISKILLLSAFFILIIILSFVTALYQLIKQKQISEIKTDFINNMTHEFKTPIATINLALDAIKNPKIISDEEKVKRYVKMIRDENKRMHAQVENVLRISKLEKNQLDVNKEAVDIHDIIDEAITHVELLIRDKGGYVKSDLKAHLTEVLGNQFHLTSIIVNMFDNAIKYSENAPKIDISTENTAKNIIIKIKDQGIGMNKNVQKHIFKKFYREETGNIHNVKGHGLGLSYVKKIVEIHQGQVFVESDKGVGSTFIVKLPLI</sequence>
<feature type="transmembrane region" description="Helical" evidence="6">
    <location>
        <begin position="5"/>
        <end position="27"/>
    </location>
</feature>
<evidence type="ECO:0000256" key="4">
    <source>
        <dbReference type="ARBA" id="ARBA00022679"/>
    </source>
</evidence>
<dbReference type="InterPro" id="IPR003661">
    <property type="entry name" value="HisK_dim/P_dom"/>
</dbReference>
<accession>A0A4Y8AWL9</accession>
<keyword evidence="3" id="KW-0597">Phosphoprotein</keyword>
<dbReference type="Pfam" id="PF00512">
    <property type="entry name" value="HisKA"/>
    <property type="match status" value="1"/>
</dbReference>
<keyword evidence="6" id="KW-0472">Membrane</keyword>
<feature type="domain" description="Histidine kinase" evidence="7">
    <location>
        <begin position="305"/>
        <end position="523"/>
    </location>
</feature>
<evidence type="ECO:0000256" key="6">
    <source>
        <dbReference type="SAM" id="Phobius"/>
    </source>
</evidence>
<dbReference type="CDD" id="cd00075">
    <property type="entry name" value="HATPase"/>
    <property type="match status" value="1"/>
</dbReference>
<comment type="caution">
    <text evidence="8">The sequence shown here is derived from an EMBL/GenBank/DDBJ whole genome shotgun (WGS) entry which is preliminary data.</text>
</comment>
<evidence type="ECO:0000259" key="7">
    <source>
        <dbReference type="PROSITE" id="PS50109"/>
    </source>
</evidence>
<dbReference type="PRINTS" id="PR00344">
    <property type="entry name" value="BCTRLSENSOR"/>
</dbReference>
<dbReference type="InterPro" id="IPR003594">
    <property type="entry name" value="HATPase_dom"/>
</dbReference>
<evidence type="ECO:0000313" key="8">
    <source>
        <dbReference type="EMBL" id="TEW76936.1"/>
    </source>
</evidence>
<organism evidence="8 9">
    <name type="scientific">Gramella jeungdoensis</name>
    <dbReference type="NCBI Taxonomy" id="708091"/>
    <lineage>
        <taxon>Bacteria</taxon>
        <taxon>Pseudomonadati</taxon>
        <taxon>Bacteroidota</taxon>
        <taxon>Flavobacteriia</taxon>
        <taxon>Flavobacteriales</taxon>
        <taxon>Flavobacteriaceae</taxon>
        <taxon>Christiangramia</taxon>
    </lineage>
</organism>
<feature type="transmembrane region" description="Helical" evidence="6">
    <location>
        <begin position="267"/>
        <end position="290"/>
    </location>
</feature>
<keyword evidence="5 8" id="KW-0418">Kinase</keyword>
<evidence type="ECO:0000256" key="2">
    <source>
        <dbReference type="ARBA" id="ARBA00012438"/>
    </source>
</evidence>
<dbReference type="EMBL" id="SNQI01000001">
    <property type="protein sequence ID" value="TEW76936.1"/>
    <property type="molecule type" value="Genomic_DNA"/>
</dbReference>
<dbReference type="PANTHER" id="PTHR43547:SF2">
    <property type="entry name" value="HYBRID SIGNAL TRANSDUCTION HISTIDINE KINASE C"/>
    <property type="match status" value="1"/>
</dbReference>
<dbReference type="InterPro" id="IPR004358">
    <property type="entry name" value="Sig_transdc_His_kin-like_C"/>
</dbReference>
<reference evidence="8 9" key="1">
    <citation type="journal article" date="2011" name="J. Microbiol.">
        <title>Gramella jeungdoensis sp. nov., isolated from a solar saltern in Korea.</title>
        <authorList>
            <person name="Joung Y."/>
            <person name="Kim H."/>
            <person name="Jang T."/>
            <person name="Ahn T.S."/>
            <person name="Joh K."/>
        </authorList>
    </citation>
    <scope>NUCLEOTIDE SEQUENCE [LARGE SCALE GENOMIC DNA]</scope>
    <source>
        <strain evidence="8 9">KCTC 23123</strain>
    </source>
</reference>
<protein>
    <recommendedName>
        <fullName evidence="2">histidine kinase</fullName>
        <ecNumber evidence="2">2.7.13.3</ecNumber>
    </recommendedName>
</protein>
<dbReference type="RefSeq" id="WP_134246944.1">
    <property type="nucleotide sequence ID" value="NZ_SNQI01000001.1"/>
</dbReference>
<evidence type="ECO:0000313" key="9">
    <source>
        <dbReference type="Proteomes" id="UP000298517"/>
    </source>
</evidence>
<dbReference type="Pfam" id="PF02518">
    <property type="entry name" value="HATPase_c"/>
    <property type="match status" value="1"/>
</dbReference>
<dbReference type="FunFam" id="3.30.565.10:FF:000006">
    <property type="entry name" value="Sensor histidine kinase WalK"/>
    <property type="match status" value="1"/>
</dbReference>
<dbReference type="SUPFAM" id="SSF55874">
    <property type="entry name" value="ATPase domain of HSP90 chaperone/DNA topoisomerase II/histidine kinase"/>
    <property type="match status" value="1"/>
</dbReference>
<keyword evidence="6" id="KW-1133">Transmembrane helix</keyword>
<evidence type="ECO:0000256" key="3">
    <source>
        <dbReference type="ARBA" id="ARBA00022553"/>
    </source>
</evidence>
<dbReference type="CDD" id="cd00082">
    <property type="entry name" value="HisKA"/>
    <property type="match status" value="1"/>
</dbReference>
<keyword evidence="4" id="KW-0808">Transferase</keyword>